<evidence type="ECO:0000313" key="2">
    <source>
        <dbReference type="Proteomes" id="UP001362999"/>
    </source>
</evidence>
<keyword evidence="2" id="KW-1185">Reference proteome</keyword>
<protein>
    <submittedName>
        <fullName evidence="1">Uncharacterized protein</fullName>
    </submittedName>
</protein>
<evidence type="ECO:0000313" key="1">
    <source>
        <dbReference type="EMBL" id="KAK6984790.1"/>
    </source>
</evidence>
<dbReference type="EMBL" id="JAWWNJ010000134">
    <property type="protein sequence ID" value="KAK6984790.1"/>
    <property type="molecule type" value="Genomic_DNA"/>
</dbReference>
<accession>A0AAV9ZKS7</accession>
<gene>
    <name evidence="1" type="ORF">R3P38DRAFT_2743669</name>
</gene>
<sequence>MHRCWNVAELTQMIFEEFVEEPSVNSQYPDSVARQIHLDEQGGLGPANAKSLLQLATTCQNFSVPALDILWRRSNGIIKLLKCLPSSTWCICGDGYFRMVASPTVEDWNLVLKYSRRIRTFSDEEGGEIYLDPSVLESTIHIPCDALFPNVRKLSCRSSSPLFPYIHLLLGSRLRNLTILFDGPSIRIPFIRSLRTYFPQMEHIYLQSEPPQDQDYTSMVAATVSSVVMEMQALRTLCVDSLNGPACNYIASLPNLEHLTVWHLIFSPSPDTVSDTAFSALRKLVLVAADLKCITNFVTMTVGSPLRSLLIDAHQPPHAGPLLRALYSACNSVHLTSIQLELYGNDTVFADPKAYRIPVDSLHPLLAYSNLRRVKLFCTLGVTLDDKSLDAMARAWPQIEELCLRAVFCYRYSPDSYPTVNSLSSLAQHCLFLRELTLAVDITTSQRAKISHKTLELWHPLDSPISSPRHAADLLRSCFPSVSIVPYTLPTFQPKSNEMIKRTRLWEKARQLMSKSED</sequence>
<reference evidence="1 2" key="1">
    <citation type="journal article" date="2024" name="J Genomics">
        <title>Draft genome sequencing and assembly of Favolaschia claudopus CIRM-BRFM 2984 isolated from oak limbs.</title>
        <authorList>
            <person name="Navarro D."/>
            <person name="Drula E."/>
            <person name="Chaduli D."/>
            <person name="Cazenave R."/>
            <person name="Ahrendt S."/>
            <person name="Wang J."/>
            <person name="Lipzen A."/>
            <person name="Daum C."/>
            <person name="Barry K."/>
            <person name="Grigoriev I.V."/>
            <person name="Favel A."/>
            <person name="Rosso M.N."/>
            <person name="Martin F."/>
        </authorList>
    </citation>
    <scope>NUCLEOTIDE SEQUENCE [LARGE SCALE GENOMIC DNA]</scope>
    <source>
        <strain evidence="1 2">CIRM-BRFM 2984</strain>
    </source>
</reference>
<comment type="caution">
    <text evidence="1">The sequence shown here is derived from an EMBL/GenBank/DDBJ whole genome shotgun (WGS) entry which is preliminary data.</text>
</comment>
<dbReference type="Proteomes" id="UP001362999">
    <property type="component" value="Unassembled WGS sequence"/>
</dbReference>
<dbReference type="AlphaFoldDB" id="A0AAV9ZKS7"/>
<dbReference type="Gene3D" id="3.80.10.10">
    <property type="entry name" value="Ribonuclease Inhibitor"/>
    <property type="match status" value="1"/>
</dbReference>
<organism evidence="1 2">
    <name type="scientific">Favolaschia claudopus</name>
    <dbReference type="NCBI Taxonomy" id="2862362"/>
    <lineage>
        <taxon>Eukaryota</taxon>
        <taxon>Fungi</taxon>
        <taxon>Dikarya</taxon>
        <taxon>Basidiomycota</taxon>
        <taxon>Agaricomycotina</taxon>
        <taxon>Agaricomycetes</taxon>
        <taxon>Agaricomycetidae</taxon>
        <taxon>Agaricales</taxon>
        <taxon>Marasmiineae</taxon>
        <taxon>Mycenaceae</taxon>
        <taxon>Favolaschia</taxon>
    </lineage>
</organism>
<dbReference type="InterPro" id="IPR032675">
    <property type="entry name" value="LRR_dom_sf"/>
</dbReference>
<proteinExistence type="predicted"/>
<name>A0AAV9ZKS7_9AGAR</name>